<evidence type="ECO:0000313" key="15">
    <source>
        <dbReference type="Proteomes" id="UP000010077"/>
    </source>
</evidence>
<dbReference type="EMBL" id="CP003539">
    <property type="protein sequence ID" value="AFX98906.1"/>
    <property type="molecule type" value="Genomic_DNA"/>
</dbReference>
<dbReference type="CDD" id="cd01558">
    <property type="entry name" value="D-AAT_like"/>
    <property type="match status" value="1"/>
</dbReference>
<evidence type="ECO:0000256" key="9">
    <source>
        <dbReference type="ARBA" id="ARBA00022898"/>
    </source>
</evidence>
<keyword evidence="10" id="KW-0028">Amino-acid biosynthesis</keyword>
<dbReference type="Gene3D" id="3.30.470.10">
    <property type="match status" value="1"/>
</dbReference>
<comment type="pathway">
    <text evidence="4">Amino-acid biosynthesis; L-valine biosynthesis; L-valine from pyruvate: step 4/4.</text>
</comment>
<dbReference type="Gene3D" id="3.20.10.10">
    <property type="entry name" value="D-amino Acid Aminotransferase, subunit A, domain 2"/>
    <property type="match status" value="1"/>
</dbReference>
<name>K7ZCU3_9PROT</name>
<dbReference type="PATRIC" id="fig|1193729.4.peg.390"/>
<evidence type="ECO:0000256" key="3">
    <source>
        <dbReference type="ARBA" id="ARBA00004824"/>
    </source>
</evidence>
<keyword evidence="15" id="KW-1185">Reference proteome</keyword>
<dbReference type="InterPro" id="IPR001544">
    <property type="entry name" value="Aminotrans_IV"/>
</dbReference>
<dbReference type="AlphaFoldDB" id="K7ZCU3"/>
<comment type="similarity">
    <text evidence="6">Belongs to the class-IV pyridoxal-phosphate-dependent aminotransferase family.</text>
</comment>
<evidence type="ECO:0000256" key="2">
    <source>
        <dbReference type="ARBA" id="ARBA00003109"/>
    </source>
</evidence>
<dbReference type="SUPFAM" id="SSF56752">
    <property type="entry name" value="D-aminoacid aminotransferase-like PLP-dependent enzymes"/>
    <property type="match status" value="1"/>
</dbReference>
<evidence type="ECO:0000256" key="6">
    <source>
        <dbReference type="ARBA" id="ARBA00009320"/>
    </source>
</evidence>
<evidence type="ECO:0000256" key="5">
    <source>
        <dbReference type="ARBA" id="ARBA00005072"/>
    </source>
</evidence>
<dbReference type="GO" id="GO:0004084">
    <property type="term" value="F:branched-chain-amino-acid transaminase activity"/>
    <property type="evidence" value="ECO:0007669"/>
    <property type="project" value="UniProtKB-EC"/>
</dbReference>
<dbReference type="InterPro" id="IPR043131">
    <property type="entry name" value="BCAT-like_N"/>
</dbReference>
<keyword evidence="9" id="KW-0663">Pyridoxal phosphate</keyword>
<comment type="function">
    <text evidence="2">Acts on leucine, isoleucine and valine.</text>
</comment>
<dbReference type="NCBIfam" id="NF005209">
    <property type="entry name" value="PRK06680.1"/>
    <property type="match status" value="1"/>
</dbReference>
<comment type="catalytic activity">
    <reaction evidence="12">
        <text>L-isoleucine + 2-oxoglutarate = (S)-3-methyl-2-oxopentanoate + L-glutamate</text>
        <dbReference type="Rhea" id="RHEA:24801"/>
        <dbReference type="ChEBI" id="CHEBI:16810"/>
        <dbReference type="ChEBI" id="CHEBI:29985"/>
        <dbReference type="ChEBI" id="CHEBI:35146"/>
        <dbReference type="ChEBI" id="CHEBI:58045"/>
        <dbReference type="EC" id="2.6.1.42"/>
    </reaction>
</comment>
<dbReference type="GO" id="GO:0005829">
    <property type="term" value="C:cytosol"/>
    <property type="evidence" value="ECO:0007669"/>
    <property type="project" value="TreeGrafter"/>
</dbReference>
<evidence type="ECO:0000256" key="13">
    <source>
        <dbReference type="ARBA" id="ARBA00049229"/>
    </source>
</evidence>
<comment type="pathway">
    <text evidence="3">Amino-acid biosynthesis; L-isoleucine biosynthesis; L-isoleucine from 2-oxobutanoate: step 4/4.</text>
</comment>
<dbReference type="Pfam" id="PF01063">
    <property type="entry name" value="Aminotran_4"/>
    <property type="match status" value="1"/>
</dbReference>
<reference evidence="14 15" key="1">
    <citation type="journal article" date="2012" name="Proc. Natl. Acad. Sci. U.S.A.">
        <title>Genome streamlining and chemical defense in a coral reef symbiosis.</title>
        <authorList>
            <person name="Kwan J.C."/>
            <person name="Donia M.S."/>
            <person name="Han A.W."/>
            <person name="Hirose E."/>
            <person name="Haygood M.G."/>
            <person name="Schmidt E.W."/>
        </authorList>
    </citation>
    <scope>NUCLEOTIDE SEQUENCE [LARGE SCALE GENOMIC DNA]</scope>
    <source>
        <strain evidence="14 15">L2</strain>
    </source>
</reference>
<comment type="pathway">
    <text evidence="5">Amino-acid biosynthesis; L-leucine biosynthesis; L-leucine from 3-methyl-2-oxobutanoate: step 4/4.</text>
</comment>
<sequence>MIFYVFLLDYRFIMARIAYVNGRFLQHSYATVHIDDRGYQFADGVYEVIVMYNGMMIDELIHLDRLDRSLKELQIRKPVSRAALRSIIREIVRLNKIKYGLIYLQVTRGIAKREHQFPNKSQPSIILTAKSITMPSRKTIEDGIKVITIKDIRWKRRDIKSLSLLANIIGKQKAIEKGAFEAWQVDDNGKITEGTSSNAWIVTQNGVLITRTADHDILNGVTRVSILKLADRLGVQYKEQSFSVQEAKAAREAFISSATTFVTPVTQIDDVLIGNGKAGALSLSLRNGYIEYANNEGATC</sequence>
<dbReference type="GO" id="GO:0009082">
    <property type="term" value="P:branched-chain amino acid biosynthetic process"/>
    <property type="evidence" value="ECO:0007669"/>
    <property type="project" value="UniProtKB-KW"/>
</dbReference>
<dbReference type="InterPro" id="IPR043132">
    <property type="entry name" value="BCAT-like_C"/>
</dbReference>
<organism evidence="14 15">
    <name type="scientific">Candidatus Endolissoclinum faulkneri L2</name>
    <dbReference type="NCBI Taxonomy" id="1193729"/>
    <lineage>
        <taxon>Bacteria</taxon>
        <taxon>Pseudomonadati</taxon>
        <taxon>Pseudomonadota</taxon>
        <taxon>Alphaproteobacteria</taxon>
        <taxon>Rhodospirillales</taxon>
        <taxon>Rhodospirillaceae</taxon>
        <taxon>Candidatus Endolissoclinum</taxon>
    </lineage>
</organism>
<comment type="catalytic activity">
    <reaction evidence="13">
        <text>L-leucine + 2-oxoglutarate = 4-methyl-2-oxopentanoate + L-glutamate</text>
        <dbReference type="Rhea" id="RHEA:18321"/>
        <dbReference type="ChEBI" id="CHEBI:16810"/>
        <dbReference type="ChEBI" id="CHEBI:17865"/>
        <dbReference type="ChEBI" id="CHEBI:29985"/>
        <dbReference type="ChEBI" id="CHEBI:57427"/>
        <dbReference type="EC" id="2.6.1.42"/>
    </reaction>
</comment>
<dbReference type="HOGENOM" id="CLU_020844_4_1_5"/>
<evidence type="ECO:0000256" key="4">
    <source>
        <dbReference type="ARBA" id="ARBA00004931"/>
    </source>
</evidence>
<dbReference type="KEGG" id="thal:A1OE_718"/>
<gene>
    <name evidence="14" type="ORF">A1OE_718</name>
</gene>
<comment type="cofactor">
    <cofactor evidence="1">
        <name>pyridoxal 5'-phosphate</name>
        <dbReference type="ChEBI" id="CHEBI:597326"/>
    </cofactor>
</comment>
<dbReference type="STRING" id="1193729.A1OE_718"/>
<dbReference type="EC" id="2.6.1.42" evidence="7"/>
<evidence type="ECO:0000256" key="8">
    <source>
        <dbReference type="ARBA" id="ARBA00014472"/>
    </source>
</evidence>
<keyword evidence="14" id="KW-0808">Transferase</keyword>
<evidence type="ECO:0000256" key="7">
    <source>
        <dbReference type="ARBA" id="ARBA00013053"/>
    </source>
</evidence>
<comment type="catalytic activity">
    <reaction evidence="11">
        <text>L-valine + 2-oxoglutarate = 3-methyl-2-oxobutanoate + L-glutamate</text>
        <dbReference type="Rhea" id="RHEA:24813"/>
        <dbReference type="ChEBI" id="CHEBI:11851"/>
        <dbReference type="ChEBI" id="CHEBI:16810"/>
        <dbReference type="ChEBI" id="CHEBI:29985"/>
        <dbReference type="ChEBI" id="CHEBI:57762"/>
        <dbReference type="EC" id="2.6.1.42"/>
    </reaction>
</comment>
<evidence type="ECO:0000256" key="1">
    <source>
        <dbReference type="ARBA" id="ARBA00001933"/>
    </source>
</evidence>
<dbReference type="InterPro" id="IPR036038">
    <property type="entry name" value="Aminotransferase-like"/>
</dbReference>
<keyword evidence="10" id="KW-0100">Branched-chain amino acid biosynthesis</keyword>
<dbReference type="GO" id="GO:0008652">
    <property type="term" value="P:amino acid biosynthetic process"/>
    <property type="evidence" value="ECO:0007669"/>
    <property type="project" value="UniProtKB-ARBA"/>
</dbReference>
<keyword evidence="14" id="KW-0032">Aminotransferase</keyword>
<proteinExistence type="inferred from homology"/>
<dbReference type="FunFam" id="3.20.10.10:FF:000002">
    <property type="entry name" value="D-alanine aminotransferase"/>
    <property type="match status" value="1"/>
</dbReference>
<protein>
    <recommendedName>
        <fullName evidence="8">Probable branched-chain-amino-acid aminotransferase</fullName>
        <ecNumber evidence="7">2.6.1.42</ecNumber>
    </recommendedName>
</protein>
<dbReference type="InterPro" id="IPR050571">
    <property type="entry name" value="Class-IV_PLP-Dep_Aminotrnsfr"/>
</dbReference>
<dbReference type="PANTHER" id="PTHR42743">
    <property type="entry name" value="AMINO-ACID AMINOTRANSFERASE"/>
    <property type="match status" value="1"/>
</dbReference>
<evidence type="ECO:0000256" key="10">
    <source>
        <dbReference type="ARBA" id="ARBA00023304"/>
    </source>
</evidence>
<dbReference type="PANTHER" id="PTHR42743:SF11">
    <property type="entry name" value="AMINODEOXYCHORISMATE LYASE"/>
    <property type="match status" value="1"/>
</dbReference>
<dbReference type="Proteomes" id="UP000010077">
    <property type="component" value="Chromosome"/>
</dbReference>
<evidence type="ECO:0000313" key="14">
    <source>
        <dbReference type="EMBL" id="AFX98906.1"/>
    </source>
</evidence>
<evidence type="ECO:0000256" key="12">
    <source>
        <dbReference type="ARBA" id="ARBA00048798"/>
    </source>
</evidence>
<dbReference type="eggNOG" id="COG0115">
    <property type="taxonomic scope" value="Bacteria"/>
</dbReference>
<evidence type="ECO:0000256" key="11">
    <source>
        <dbReference type="ARBA" id="ARBA00048212"/>
    </source>
</evidence>
<accession>K7ZCU3</accession>